<dbReference type="PANTHER" id="PTHR13510:SF44">
    <property type="entry name" value="RABENOSYN-5"/>
    <property type="match status" value="1"/>
</dbReference>
<dbReference type="OrthoDB" id="112847at2759"/>
<feature type="compositionally biased region" description="Polar residues" evidence="1">
    <location>
        <begin position="1"/>
        <end position="14"/>
    </location>
</feature>
<feature type="region of interest" description="Disordered" evidence="1">
    <location>
        <begin position="1"/>
        <end position="41"/>
    </location>
</feature>
<evidence type="ECO:0000313" key="2">
    <source>
        <dbReference type="EMBL" id="TMW65650.1"/>
    </source>
</evidence>
<proteinExistence type="predicted"/>
<feature type="compositionally biased region" description="Low complexity" evidence="1">
    <location>
        <begin position="373"/>
        <end position="398"/>
    </location>
</feature>
<comment type="caution">
    <text evidence="2">The sequence shown here is derived from an EMBL/GenBank/DDBJ whole genome shotgun (WGS) entry which is preliminary data.</text>
</comment>
<dbReference type="PANTHER" id="PTHR13510">
    <property type="entry name" value="FYVE-FINGER-CONTAINING RAB5 EFFECTOR PROTEIN RABENOSYN-5-RELATED"/>
    <property type="match status" value="1"/>
</dbReference>
<dbReference type="Proteomes" id="UP000794436">
    <property type="component" value="Unassembled WGS sequence"/>
</dbReference>
<feature type="region of interest" description="Disordered" evidence="1">
    <location>
        <begin position="366"/>
        <end position="421"/>
    </location>
</feature>
<evidence type="ECO:0000313" key="3">
    <source>
        <dbReference type="Proteomes" id="UP000794436"/>
    </source>
</evidence>
<evidence type="ECO:0000256" key="1">
    <source>
        <dbReference type="SAM" id="MobiDB-lite"/>
    </source>
</evidence>
<organism evidence="2 3">
    <name type="scientific">Pythium oligandrum</name>
    <name type="common">Mycoparasitic fungus</name>
    <dbReference type="NCBI Taxonomy" id="41045"/>
    <lineage>
        <taxon>Eukaryota</taxon>
        <taxon>Sar</taxon>
        <taxon>Stramenopiles</taxon>
        <taxon>Oomycota</taxon>
        <taxon>Peronosporomycetes</taxon>
        <taxon>Pythiales</taxon>
        <taxon>Pythiaceae</taxon>
        <taxon>Pythium</taxon>
    </lineage>
</organism>
<name>A0A8K1CLV1_PYTOL</name>
<dbReference type="EMBL" id="SPLM01000037">
    <property type="protein sequence ID" value="TMW65650.1"/>
    <property type="molecule type" value="Genomic_DNA"/>
</dbReference>
<accession>A0A8K1CLV1</accession>
<sequence>MAQSQSDPKAQSTDRSQRKMSVTVRFDSTPPAPQPSSSIVSDDEMVESLDAYIHDSDTIVRHTIRRYVTFMRQCQEGKVRKEWKRLKTPKDMYLYSEQIATSSVDEVIAGKATMMSDRAYHASIPHGMSTFVSAFGGGEITGSLDDVMAGLYADNVDDHFRNCSVQFGNISDCGIAHTFQQADESDPYRYLGVKWLEAATSDDSESFDEMYWMERMGIHNSVTGMKFGYHLMKTVDFADEDLSQIDNAMIRSIHLSVCYLYHQVDEKTVHVFVRGIIEIPHEASAVRADVIKQATSYLLAPTRARECVRMKEITALINDSKIDRENMMMCRCSKVLKGLPRMDLCSTCRNAMRQCKIVSIQDMTGKPVEGRNRSSSASTTSVSSEVSRRSSLFLESRNGSVRRDGSTSTSDHDVDDSADSIDDDAHSMRMFVPLHKSRSDTKYRKSMREQDNVLIKMLSQYEERRRFFAADELPPTS</sequence>
<keyword evidence="3" id="KW-1185">Reference proteome</keyword>
<reference evidence="2" key="1">
    <citation type="submission" date="2019-03" db="EMBL/GenBank/DDBJ databases">
        <title>Long read genome sequence of the mycoparasitic Pythium oligandrum ATCC 38472 isolated from sugarbeet rhizosphere.</title>
        <authorList>
            <person name="Gaulin E."/>
        </authorList>
    </citation>
    <scope>NUCLEOTIDE SEQUENCE</scope>
    <source>
        <strain evidence="2">ATCC 38472_TT</strain>
    </source>
</reference>
<gene>
    <name evidence="2" type="ORF">Poli38472_008292</name>
</gene>
<dbReference type="InterPro" id="IPR052727">
    <property type="entry name" value="Rab4/Rab5_effector"/>
</dbReference>
<protein>
    <submittedName>
        <fullName evidence="2">Uncharacterized protein</fullName>
    </submittedName>
</protein>
<dbReference type="AlphaFoldDB" id="A0A8K1CLV1"/>